<dbReference type="Proteomes" id="UP000249557">
    <property type="component" value="Unassembled WGS sequence"/>
</dbReference>
<proteinExistence type="predicted"/>
<dbReference type="Pfam" id="PF05013">
    <property type="entry name" value="FGase"/>
    <property type="match status" value="1"/>
</dbReference>
<name>A0A2W5A788_9BACT</name>
<dbReference type="Gene3D" id="3.40.630.40">
    <property type="entry name" value="Zn-dependent exopeptidases"/>
    <property type="match status" value="1"/>
</dbReference>
<organism evidence="1 2">
    <name type="scientific">Micavibrio aeruginosavorus</name>
    <dbReference type="NCBI Taxonomy" id="349221"/>
    <lineage>
        <taxon>Bacteria</taxon>
        <taxon>Pseudomonadati</taxon>
        <taxon>Bdellovibrionota</taxon>
        <taxon>Bdellovibrionia</taxon>
        <taxon>Bdellovibrionales</taxon>
        <taxon>Pseudobdellovibrionaceae</taxon>
        <taxon>Micavibrio</taxon>
    </lineage>
</organism>
<dbReference type="EMBL" id="QFNK01000001">
    <property type="protein sequence ID" value="PZO89097.1"/>
    <property type="molecule type" value="Genomic_DNA"/>
</dbReference>
<evidence type="ECO:0000313" key="2">
    <source>
        <dbReference type="Proteomes" id="UP000249557"/>
    </source>
</evidence>
<keyword evidence="1" id="KW-0378">Hydrolase</keyword>
<accession>A0A2W5A788</accession>
<comment type="caution">
    <text evidence="1">The sequence shown here is derived from an EMBL/GenBank/DDBJ whole genome shotgun (WGS) entry which is preliminary data.</text>
</comment>
<protein>
    <submittedName>
        <fullName evidence="1">N-formylglutamate amidohydrolase</fullName>
    </submittedName>
</protein>
<gene>
    <name evidence="1" type="ORF">DI626_00080</name>
</gene>
<sequence>MRSLQKESLPGIYTWVRPEKALPLVFDSPHSGTNYPEDFGYACDFKMLERAEDKYVDQLFAAAPDYGAALLCAEFPRSYIDANRCERDIDLDLLGEPWTDDIDATPRSHAGIGLIRRLVRPGVPLYDRALTAAEIRHRIDAYYRPYHTALETLIEDAHYLYGHVWHINCHSMPTQESSAFRASPLRQADFVLGDRDGTTCDIDFTHEISGFLKNMGYRVSINDPYKGVELVRRYSSPATGRHSLQIEVARNLYMDEDTGEKIRKFNILKDDINRMMNHCAAYVSAQKMPLAAD</sequence>
<dbReference type="InterPro" id="IPR007709">
    <property type="entry name" value="N-FG_amidohydro"/>
</dbReference>
<evidence type="ECO:0000313" key="1">
    <source>
        <dbReference type="EMBL" id="PZO89097.1"/>
    </source>
</evidence>
<dbReference type="SUPFAM" id="SSF53187">
    <property type="entry name" value="Zn-dependent exopeptidases"/>
    <property type="match status" value="1"/>
</dbReference>
<dbReference type="GO" id="GO:0016787">
    <property type="term" value="F:hydrolase activity"/>
    <property type="evidence" value="ECO:0007669"/>
    <property type="project" value="UniProtKB-KW"/>
</dbReference>
<dbReference type="AlphaFoldDB" id="A0A2W5A788"/>
<reference evidence="1 2" key="1">
    <citation type="submission" date="2017-08" db="EMBL/GenBank/DDBJ databases">
        <title>Infants hospitalized years apart are colonized by the same room-sourced microbial strains.</title>
        <authorList>
            <person name="Brooks B."/>
            <person name="Olm M.R."/>
            <person name="Firek B.A."/>
            <person name="Baker R."/>
            <person name="Thomas B.C."/>
            <person name="Morowitz M.J."/>
            <person name="Banfield J.F."/>
        </authorList>
    </citation>
    <scope>NUCLEOTIDE SEQUENCE [LARGE SCALE GENOMIC DNA]</scope>
    <source>
        <strain evidence="1">S2_018_000_R2_104</strain>
    </source>
</reference>